<evidence type="ECO:0000313" key="13">
    <source>
        <dbReference type="Proteomes" id="UP001183794"/>
    </source>
</evidence>
<evidence type="ECO:0000256" key="1">
    <source>
        <dbReference type="ARBA" id="ARBA00004496"/>
    </source>
</evidence>
<gene>
    <name evidence="12" type="ORF">J2S62_002119</name>
</gene>
<dbReference type="Gene3D" id="1.10.10.10">
    <property type="entry name" value="Winged helix-like DNA-binding domain superfamily/Winged helix DNA-binding domain"/>
    <property type="match status" value="1"/>
</dbReference>
<keyword evidence="4" id="KW-0678">Repressor</keyword>
<keyword evidence="13" id="KW-1185">Reference proteome</keyword>
<evidence type="ECO:0000256" key="4">
    <source>
        <dbReference type="ARBA" id="ARBA00022491"/>
    </source>
</evidence>
<protein>
    <submittedName>
        <fullName evidence="12">Fur family ferric uptake transcriptional regulator</fullName>
    </submittedName>
</protein>
<keyword evidence="3" id="KW-0963">Cytoplasm</keyword>
<dbReference type="InterPro" id="IPR002481">
    <property type="entry name" value="FUR"/>
</dbReference>
<accession>A0ABU2B2N8</accession>
<reference evidence="12 13" key="1">
    <citation type="submission" date="2023-07" db="EMBL/GenBank/DDBJ databases">
        <title>Sequencing the genomes of 1000 actinobacteria strains.</title>
        <authorList>
            <person name="Klenk H.-P."/>
        </authorList>
    </citation>
    <scope>NUCLEOTIDE SEQUENCE [LARGE SCALE GENOMIC DNA]</scope>
    <source>
        <strain evidence="12 13">DSM 22966</strain>
    </source>
</reference>
<evidence type="ECO:0000256" key="2">
    <source>
        <dbReference type="ARBA" id="ARBA00007957"/>
    </source>
</evidence>
<keyword evidence="9" id="KW-0238">DNA-binding</keyword>
<dbReference type="EMBL" id="JAVDYJ010000001">
    <property type="protein sequence ID" value="MDR7347862.1"/>
    <property type="molecule type" value="Genomic_DNA"/>
</dbReference>
<evidence type="ECO:0000256" key="10">
    <source>
        <dbReference type="ARBA" id="ARBA00023163"/>
    </source>
</evidence>
<dbReference type="PANTHER" id="PTHR33202:SF18">
    <property type="entry name" value="TRANSCRIPTIONAL REGULATOR FURA"/>
    <property type="match status" value="1"/>
</dbReference>
<dbReference type="InterPro" id="IPR043135">
    <property type="entry name" value="Fur_C"/>
</dbReference>
<dbReference type="InterPro" id="IPR036390">
    <property type="entry name" value="WH_DNA-bd_sf"/>
</dbReference>
<dbReference type="Pfam" id="PF01475">
    <property type="entry name" value="FUR"/>
    <property type="match status" value="1"/>
</dbReference>
<evidence type="ECO:0000313" key="12">
    <source>
        <dbReference type="EMBL" id="MDR7347862.1"/>
    </source>
</evidence>
<keyword evidence="8" id="KW-0805">Transcription regulation</keyword>
<dbReference type="RefSeq" id="WP_310174529.1">
    <property type="nucleotide sequence ID" value="NZ_BAABHE010000002.1"/>
</dbReference>
<dbReference type="PANTHER" id="PTHR33202">
    <property type="entry name" value="ZINC UPTAKE REGULATION PROTEIN"/>
    <property type="match status" value="1"/>
</dbReference>
<dbReference type="CDD" id="cd07153">
    <property type="entry name" value="Fur_like"/>
    <property type="match status" value="1"/>
</dbReference>
<feature type="region of interest" description="Disordered" evidence="11">
    <location>
        <begin position="1"/>
        <end position="20"/>
    </location>
</feature>
<comment type="subcellular location">
    <subcellularLocation>
        <location evidence="1">Cytoplasm</location>
    </subcellularLocation>
</comment>
<evidence type="ECO:0000256" key="6">
    <source>
        <dbReference type="ARBA" id="ARBA00022833"/>
    </source>
</evidence>
<keyword evidence="6" id="KW-0862">Zinc</keyword>
<comment type="caution">
    <text evidence="12">The sequence shown here is derived from an EMBL/GenBank/DDBJ whole genome shotgun (WGS) entry which is preliminary data.</text>
</comment>
<name>A0ABU2B2N8_9MICC</name>
<keyword evidence="5" id="KW-0479">Metal-binding</keyword>
<evidence type="ECO:0000256" key="5">
    <source>
        <dbReference type="ARBA" id="ARBA00022723"/>
    </source>
</evidence>
<proteinExistence type="inferred from homology"/>
<organism evidence="12 13">
    <name type="scientific">Enteractinococcus fodinae</name>
    <dbReference type="NCBI Taxonomy" id="684663"/>
    <lineage>
        <taxon>Bacteria</taxon>
        <taxon>Bacillati</taxon>
        <taxon>Actinomycetota</taxon>
        <taxon>Actinomycetes</taxon>
        <taxon>Micrococcales</taxon>
        <taxon>Micrococcaceae</taxon>
    </lineage>
</organism>
<dbReference type="Proteomes" id="UP001183794">
    <property type="component" value="Unassembled WGS sequence"/>
</dbReference>
<dbReference type="SUPFAM" id="SSF46785">
    <property type="entry name" value="Winged helix' DNA-binding domain"/>
    <property type="match status" value="1"/>
</dbReference>
<evidence type="ECO:0000256" key="7">
    <source>
        <dbReference type="ARBA" id="ARBA00023004"/>
    </source>
</evidence>
<evidence type="ECO:0000256" key="11">
    <source>
        <dbReference type="SAM" id="MobiDB-lite"/>
    </source>
</evidence>
<evidence type="ECO:0000256" key="3">
    <source>
        <dbReference type="ARBA" id="ARBA00022490"/>
    </source>
</evidence>
<comment type="similarity">
    <text evidence="2">Belongs to the Fur family.</text>
</comment>
<evidence type="ECO:0000256" key="8">
    <source>
        <dbReference type="ARBA" id="ARBA00023015"/>
    </source>
</evidence>
<evidence type="ECO:0000256" key="9">
    <source>
        <dbReference type="ARBA" id="ARBA00023125"/>
    </source>
</evidence>
<dbReference type="InterPro" id="IPR036388">
    <property type="entry name" value="WH-like_DNA-bd_sf"/>
</dbReference>
<keyword evidence="7" id="KW-0408">Iron</keyword>
<sequence>MKATPGAGNQPSAFMHEEQAPSDWRTALRNAGLRATKQRLAVLEAIGRQPHGTVEEILDEVRSDLPTITIQSVYVVISSLVSAALVRKLELPGSPARYELEGHDNHHHAVCRYCGRIEDIACVTGKAPCLHPEAHPGMTIEIAEVVYSAVCHECALVRQEEGAHH</sequence>
<keyword evidence="10" id="KW-0804">Transcription</keyword>
<dbReference type="Gene3D" id="3.30.1490.190">
    <property type="match status" value="1"/>
</dbReference>